<evidence type="ECO:0000313" key="4">
    <source>
        <dbReference type="EMBL" id="SBV95031.1"/>
    </source>
</evidence>
<dbReference type="EMBL" id="FLUO01000001">
    <property type="protein sequence ID" value="SBV95031.1"/>
    <property type="molecule type" value="Genomic_DNA"/>
</dbReference>
<evidence type="ECO:0000259" key="3">
    <source>
        <dbReference type="Pfam" id="PF00089"/>
    </source>
</evidence>
<evidence type="ECO:0000256" key="2">
    <source>
        <dbReference type="SAM" id="SignalP"/>
    </source>
</evidence>
<dbReference type="InterPro" id="IPR050966">
    <property type="entry name" value="Glutamyl_endopeptidase"/>
</dbReference>
<protein>
    <recommendedName>
        <fullName evidence="3">Peptidase S1 domain-containing protein</fullName>
    </recommendedName>
</protein>
<dbReference type="InterPro" id="IPR009003">
    <property type="entry name" value="Peptidase_S1_PA"/>
</dbReference>
<feature type="domain" description="Peptidase S1" evidence="3">
    <location>
        <begin position="34"/>
        <end position="162"/>
    </location>
</feature>
<reference evidence="4" key="1">
    <citation type="submission" date="2016-04" db="EMBL/GenBank/DDBJ databases">
        <authorList>
            <person name="Evans L.H."/>
            <person name="Alamgir A."/>
            <person name="Owens N."/>
            <person name="Weber N.D."/>
            <person name="Virtaneva K."/>
            <person name="Barbian K."/>
            <person name="Babar A."/>
            <person name="Rosenke K."/>
        </authorList>
    </citation>
    <scope>NUCLEOTIDE SEQUENCE</scope>
    <source>
        <strain evidence="4">86</strain>
    </source>
</reference>
<dbReference type="PROSITE" id="PS00134">
    <property type="entry name" value="TRYPSIN_HIS"/>
    <property type="match status" value="1"/>
</dbReference>
<feature type="chain" id="PRO_5012465399" description="Peptidase S1 domain-containing protein" evidence="2">
    <location>
        <begin position="25"/>
        <end position="297"/>
    </location>
</feature>
<feature type="signal peptide" evidence="2">
    <location>
        <begin position="1"/>
        <end position="24"/>
    </location>
</feature>
<dbReference type="InterPro" id="IPR018114">
    <property type="entry name" value="TRYPSIN_HIS"/>
</dbReference>
<dbReference type="Gene3D" id="2.40.10.10">
    <property type="entry name" value="Trypsin-like serine proteases"/>
    <property type="match status" value="2"/>
</dbReference>
<dbReference type="SUPFAM" id="SSF50494">
    <property type="entry name" value="Trypsin-like serine proteases"/>
    <property type="match status" value="1"/>
</dbReference>
<organism evidence="4">
    <name type="scientific">uncultured Alphaproteobacteria bacterium</name>
    <dbReference type="NCBI Taxonomy" id="91750"/>
    <lineage>
        <taxon>Bacteria</taxon>
        <taxon>Pseudomonadati</taxon>
        <taxon>Pseudomonadota</taxon>
        <taxon>Alphaproteobacteria</taxon>
        <taxon>environmental samples</taxon>
    </lineage>
</organism>
<dbReference type="PANTHER" id="PTHR15462">
    <property type="entry name" value="SERINE PROTEASE"/>
    <property type="match status" value="1"/>
</dbReference>
<dbReference type="GO" id="GO:0006508">
    <property type="term" value="P:proteolysis"/>
    <property type="evidence" value="ECO:0007669"/>
    <property type="project" value="InterPro"/>
</dbReference>
<dbReference type="PANTHER" id="PTHR15462:SF8">
    <property type="entry name" value="SERINE PROTEASE"/>
    <property type="match status" value="1"/>
</dbReference>
<dbReference type="InterPro" id="IPR043504">
    <property type="entry name" value="Peptidase_S1_PA_chymotrypsin"/>
</dbReference>
<dbReference type="InterPro" id="IPR001254">
    <property type="entry name" value="Trypsin_dom"/>
</dbReference>
<accession>A0A212J6D1</accession>
<gene>
    <name evidence="4" type="ORF">KL86APRO_10584</name>
</gene>
<name>A0A212J6D1_9PROT</name>
<dbReference type="AlphaFoldDB" id="A0A212J6D1"/>
<sequence>MVAIPLSLRFLAVLLALFATPAAALERGPLESDARPWSALGRVNAGGRAYCSGVLVGRALALTAAHCVYDFRNRRWWAAADVSFVAGYLRGAWVATAKATRVIRDPDVKLVDRHPLLSAVPADWALIELAEPIGDRAGWLPLLRAAPPAVGDLVLQAGYRRDRPYAPELSPPCRMLDAPLGLLFHDCVVPEGGSGSPLLGVDASGGLTVLGVHSAQVHRSIAGGPVKIFSAVVPAATFAGRVPQRPAPPLPAESLRRALSSLEGGQAELKDLDLESLIRSLYLLREIEPPKIAPETR</sequence>
<keyword evidence="1 2" id="KW-0732">Signal</keyword>
<dbReference type="GO" id="GO:0004252">
    <property type="term" value="F:serine-type endopeptidase activity"/>
    <property type="evidence" value="ECO:0007669"/>
    <property type="project" value="InterPro"/>
</dbReference>
<evidence type="ECO:0000256" key="1">
    <source>
        <dbReference type="ARBA" id="ARBA00022729"/>
    </source>
</evidence>
<dbReference type="Pfam" id="PF00089">
    <property type="entry name" value="Trypsin"/>
    <property type="match status" value="1"/>
</dbReference>
<proteinExistence type="predicted"/>